<organism evidence="2 3">
    <name type="scientific">Thalassoglobus neptunius</name>
    <dbReference type="NCBI Taxonomy" id="1938619"/>
    <lineage>
        <taxon>Bacteria</taxon>
        <taxon>Pseudomonadati</taxon>
        <taxon>Planctomycetota</taxon>
        <taxon>Planctomycetia</taxon>
        <taxon>Planctomycetales</taxon>
        <taxon>Planctomycetaceae</taxon>
        <taxon>Thalassoglobus</taxon>
    </lineage>
</organism>
<evidence type="ECO:0000313" key="2">
    <source>
        <dbReference type="EMBL" id="TWT48236.1"/>
    </source>
</evidence>
<sequence>MGQEKWRNTRKTGMSQYKFDVQPALNEAGNRGLRTIGPGESIGGMSRVCRE</sequence>
<proteinExistence type="predicted"/>
<dbReference type="Proteomes" id="UP000317243">
    <property type="component" value="Unassembled WGS sequence"/>
</dbReference>
<reference evidence="2 3" key="1">
    <citation type="submission" date="2019-02" db="EMBL/GenBank/DDBJ databases">
        <title>Deep-cultivation of Planctomycetes and their phenomic and genomic characterization uncovers novel biology.</title>
        <authorList>
            <person name="Wiegand S."/>
            <person name="Jogler M."/>
            <person name="Boedeker C."/>
            <person name="Pinto D."/>
            <person name="Vollmers J."/>
            <person name="Rivas-Marin E."/>
            <person name="Kohn T."/>
            <person name="Peeters S.H."/>
            <person name="Heuer A."/>
            <person name="Rast P."/>
            <person name="Oberbeckmann S."/>
            <person name="Bunk B."/>
            <person name="Jeske O."/>
            <person name="Meyerdierks A."/>
            <person name="Storesund J.E."/>
            <person name="Kallscheuer N."/>
            <person name="Luecker S."/>
            <person name="Lage O.M."/>
            <person name="Pohl T."/>
            <person name="Merkel B.J."/>
            <person name="Hornburger P."/>
            <person name="Mueller R.-W."/>
            <person name="Bruemmer F."/>
            <person name="Labrenz M."/>
            <person name="Spormann A.M."/>
            <person name="Op Den Camp H."/>
            <person name="Overmann J."/>
            <person name="Amann R."/>
            <person name="Jetten M.S.M."/>
            <person name="Mascher T."/>
            <person name="Medema M.H."/>
            <person name="Devos D.P."/>
            <person name="Kaster A.-K."/>
            <person name="Ovreas L."/>
            <person name="Rohde M."/>
            <person name="Galperin M.Y."/>
            <person name="Jogler C."/>
        </authorList>
    </citation>
    <scope>NUCLEOTIDE SEQUENCE [LARGE SCALE GENOMIC DNA]</scope>
    <source>
        <strain evidence="2 3">KOR42</strain>
    </source>
</reference>
<comment type="caution">
    <text evidence="2">The sequence shown here is derived from an EMBL/GenBank/DDBJ whole genome shotgun (WGS) entry which is preliminary data.</text>
</comment>
<feature type="region of interest" description="Disordered" evidence="1">
    <location>
        <begin position="30"/>
        <end position="51"/>
    </location>
</feature>
<evidence type="ECO:0000313" key="3">
    <source>
        <dbReference type="Proteomes" id="UP000317243"/>
    </source>
</evidence>
<name>A0A5C5WBE7_9PLAN</name>
<dbReference type="AlphaFoldDB" id="A0A5C5WBE7"/>
<protein>
    <submittedName>
        <fullName evidence="2">Uncharacterized protein</fullName>
    </submittedName>
</protein>
<keyword evidence="3" id="KW-1185">Reference proteome</keyword>
<evidence type="ECO:0000256" key="1">
    <source>
        <dbReference type="SAM" id="MobiDB-lite"/>
    </source>
</evidence>
<gene>
    <name evidence="2" type="ORF">KOR42_40270</name>
</gene>
<dbReference type="EMBL" id="SIHI01000020">
    <property type="protein sequence ID" value="TWT48236.1"/>
    <property type="molecule type" value="Genomic_DNA"/>
</dbReference>
<accession>A0A5C5WBE7</accession>